<dbReference type="InterPro" id="IPR003123">
    <property type="entry name" value="VPS9"/>
</dbReference>
<dbReference type="GO" id="GO:0031267">
    <property type="term" value="F:small GTPase binding"/>
    <property type="evidence" value="ECO:0007669"/>
    <property type="project" value="TreeGrafter"/>
</dbReference>
<dbReference type="SUPFAM" id="SSF109993">
    <property type="entry name" value="VPS9 domain"/>
    <property type="match status" value="1"/>
</dbReference>
<reference evidence="3" key="1">
    <citation type="submission" date="2025-08" db="UniProtKB">
        <authorList>
            <consortium name="Ensembl"/>
        </authorList>
    </citation>
    <scope>IDENTIFICATION</scope>
</reference>
<evidence type="ECO:0000313" key="4">
    <source>
        <dbReference type="Proteomes" id="UP000694701"/>
    </source>
</evidence>
<dbReference type="Ensembl" id="ENSCCRT00020080001.1">
    <property type="protein sequence ID" value="ENSCCRP00020072858.1"/>
    <property type="gene ID" value="ENSCCRG00020034030.1"/>
</dbReference>
<dbReference type="Proteomes" id="UP000694701">
    <property type="component" value="Unplaced"/>
</dbReference>
<protein>
    <submittedName>
        <fullName evidence="3">Ras and Rab interactor 1a</fullName>
    </submittedName>
</protein>
<dbReference type="GO" id="GO:0005085">
    <property type="term" value="F:guanyl-nucleotide exchange factor activity"/>
    <property type="evidence" value="ECO:0007669"/>
    <property type="project" value="InterPro"/>
</dbReference>
<dbReference type="PROSITE" id="PS51205">
    <property type="entry name" value="VPS9"/>
    <property type="match status" value="1"/>
</dbReference>
<sequence length="410" mass="45751">FLMVCVNAEQKQKRGAISQTVTHGSHMARRKTESMQGDPVYDYPDVRPMGERRTCAQRGSLRSISVLDRLLLTHPVWLQLSINSATALHILRREPPGVSSTSVPPSVLKTDSLLKCFNVFLCADQALEKAMFRCVLKPLKPQIDAALRTLHKQDGSFQRMVDSLQRANGASPQKLFGVQVGIPDRAYSPIDKVLLLLQICKLIYKTMKNKSGQEFGADDFLPALAYVMVLCNMPEISLEVEYMMELLESSWLTGEGGYYLTSVYASLSLIQSQPEDVPPNGLTNQARESLKEWSRRRSNETISQKDLFIKVLFQDGDNSLVKTLVWKTALNGEAMAQLCAVKFGVDRPEDYSLYWRRDGVLTPLPPNTQIQDLQSMGVSGVALIYQASSQDERSQKLNRGSAVDLTEAAS</sequence>
<dbReference type="PANTHER" id="PTHR23101:SF127">
    <property type="entry name" value="RAS AND RAB INTERACTOR 1-RELATED"/>
    <property type="match status" value="1"/>
</dbReference>
<name>A0A8C2PNT7_CYPCA</name>
<dbReference type="InterPro" id="IPR045046">
    <property type="entry name" value="Vps9-like"/>
</dbReference>
<feature type="region of interest" description="Disordered" evidence="1">
    <location>
        <begin position="16"/>
        <end position="39"/>
    </location>
</feature>
<dbReference type="GO" id="GO:0016192">
    <property type="term" value="P:vesicle-mediated transport"/>
    <property type="evidence" value="ECO:0007669"/>
    <property type="project" value="InterPro"/>
</dbReference>
<dbReference type="SMART" id="SM00167">
    <property type="entry name" value="VPS9"/>
    <property type="match status" value="1"/>
</dbReference>
<proteinExistence type="predicted"/>
<dbReference type="Gene3D" id="1.20.1050.80">
    <property type="entry name" value="VPS9 domain"/>
    <property type="match status" value="1"/>
</dbReference>
<dbReference type="InterPro" id="IPR037191">
    <property type="entry name" value="VPS9_dom_sf"/>
</dbReference>
<accession>A0A8C2PNT7</accession>
<dbReference type="Pfam" id="PF02204">
    <property type="entry name" value="VPS9"/>
    <property type="match status" value="1"/>
</dbReference>
<dbReference type="GO" id="GO:0005829">
    <property type="term" value="C:cytosol"/>
    <property type="evidence" value="ECO:0007669"/>
    <property type="project" value="TreeGrafter"/>
</dbReference>
<feature type="domain" description="VPS9" evidence="2">
    <location>
        <begin position="137"/>
        <end position="279"/>
    </location>
</feature>
<evidence type="ECO:0000256" key="1">
    <source>
        <dbReference type="SAM" id="MobiDB-lite"/>
    </source>
</evidence>
<evidence type="ECO:0000313" key="3">
    <source>
        <dbReference type="Ensembl" id="ENSCCRP00020072858.1"/>
    </source>
</evidence>
<dbReference type="PANTHER" id="PTHR23101">
    <property type="entry name" value="RAB GDP/GTP EXCHANGE FACTOR"/>
    <property type="match status" value="1"/>
</dbReference>
<dbReference type="AlphaFoldDB" id="A0A8C2PNT7"/>
<evidence type="ECO:0000259" key="2">
    <source>
        <dbReference type="PROSITE" id="PS51205"/>
    </source>
</evidence>
<organism evidence="3 4">
    <name type="scientific">Cyprinus carpio</name>
    <name type="common">Common carp</name>
    <dbReference type="NCBI Taxonomy" id="7962"/>
    <lineage>
        <taxon>Eukaryota</taxon>
        <taxon>Metazoa</taxon>
        <taxon>Chordata</taxon>
        <taxon>Craniata</taxon>
        <taxon>Vertebrata</taxon>
        <taxon>Euteleostomi</taxon>
        <taxon>Actinopterygii</taxon>
        <taxon>Neopterygii</taxon>
        <taxon>Teleostei</taxon>
        <taxon>Ostariophysi</taxon>
        <taxon>Cypriniformes</taxon>
        <taxon>Cyprinidae</taxon>
        <taxon>Cyprininae</taxon>
        <taxon>Cyprinus</taxon>
    </lineage>
</organism>
<dbReference type="GO" id="GO:0030139">
    <property type="term" value="C:endocytic vesicle"/>
    <property type="evidence" value="ECO:0007669"/>
    <property type="project" value="TreeGrafter"/>
</dbReference>